<gene>
    <name evidence="1" type="ORF">LTR77_005596</name>
</gene>
<dbReference type="AlphaFoldDB" id="A0AAV9P8Y3"/>
<evidence type="ECO:0000313" key="2">
    <source>
        <dbReference type="Proteomes" id="UP001337655"/>
    </source>
</evidence>
<dbReference type="GeneID" id="89926937"/>
<dbReference type="SUPFAM" id="SSF52540">
    <property type="entry name" value="P-loop containing nucleoside triphosphate hydrolases"/>
    <property type="match status" value="1"/>
</dbReference>
<sequence>MDQSTDGKAEAIERRARMLKPLLERFESDQRPVVLLVCGCAGSGKSTLAKAIVDKLPTFKRVSFDGIVASNHGLYGIDYPEEDHEKLSDEADVEFSETAKRLLAKGEDDIVLDRAFYAKKDREAYKQLAEDHGARWLLVYLTAPKDVLWQRIQERRAAEMNADSARIISKELLDEFYDGFEVPVREGELVIDTTASFASFTFGI</sequence>
<dbReference type="InterPro" id="IPR052732">
    <property type="entry name" value="Cell-binding_unc_protein"/>
</dbReference>
<dbReference type="RefSeq" id="XP_064658965.1">
    <property type="nucleotide sequence ID" value="XM_064802840.1"/>
</dbReference>
<accession>A0AAV9P8Y3</accession>
<proteinExistence type="predicted"/>
<keyword evidence="2" id="KW-1185">Reference proteome</keyword>
<reference evidence="1 2" key="1">
    <citation type="submission" date="2023-08" db="EMBL/GenBank/DDBJ databases">
        <title>Black Yeasts Isolated from many extreme environments.</title>
        <authorList>
            <person name="Coleine C."/>
            <person name="Stajich J.E."/>
            <person name="Selbmann L."/>
        </authorList>
    </citation>
    <scope>NUCLEOTIDE SEQUENCE [LARGE SCALE GENOMIC DNA]</scope>
    <source>
        <strain evidence="1 2">CCFEE 5935</strain>
    </source>
</reference>
<dbReference type="Proteomes" id="UP001337655">
    <property type="component" value="Unassembled WGS sequence"/>
</dbReference>
<comment type="caution">
    <text evidence="1">The sequence shown here is derived from an EMBL/GenBank/DDBJ whole genome shotgun (WGS) entry which is preliminary data.</text>
</comment>
<dbReference type="Gene3D" id="3.40.50.300">
    <property type="entry name" value="P-loop containing nucleotide triphosphate hydrolases"/>
    <property type="match status" value="1"/>
</dbReference>
<evidence type="ECO:0000313" key="1">
    <source>
        <dbReference type="EMBL" id="KAK5169619.1"/>
    </source>
</evidence>
<dbReference type="Pfam" id="PF13671">
    <property type="entry name" value="AAA_33"/>
    <property type="match status" value="1"/>
</dbReference>
<dbReference type="InterPro" id="IPR027417">
    <property type="entry name" value="P-loop_NTPase"/>
</dbReference>
<dbReference type="PANTHER" id="PTHR43883">
    <property type="entry name" value="SLR0207 PROTEIN"/>
    <property type="match status" value="1"/>
</dbReference>
<organism evidence="1 2">
    <name type="scientific">Saxophila tyrrhenica</name>
    <dbReference type="NCBI Taxonomy" id="1690608"/>
    <lineage>
        <taxon>Eukaryota</taxon>
        <taxon>Fungi</taxon>
        <taxon>Dikarya</taxon>
        <taxon>Ascomycota</taxon>
        <taxon>Pezizomycotina</taxon>
        <taxon>Dothideomycetes</taxon>
        <taxon>Dothideomycetidae</taxon>
        <taxon>Mycosphaerellales</taxon>
        <taxon>Extremaceae</taxon>
        <taxon>Saxophila</taxon>
    </lineage>
</organism>
<dbReference type="EMBL" id="JAVRRT010000008">
    <property type="protein sequence ID" value="KAK5169619.1"/>
    <property type="molecule type" value="Genomic_DNA"/>
</dbReference>
<protein>
    <submittedName>
        <fullName evidence="1">Uncharacterized protein</fullName>
    </submittedName>
</protein>
<dbReference type="PANTHER" id="PTHR43883:SF1">
    <property type="entry name" value="GLUCONOKINASE"/>
    <property type="match status" value="1"/>
</dbReference>
<name>A0AAV9P8Y3_9PEZI</name>